<sequence>MDASQTPLIIPRAHNTGIAHTTGYAVTGQASGPTDVTELWNQHAAEGMDAIATLLVHQIQDMLFHSTITHGTTPGVKDDSVLLDDQWYTDETIDTIAKIAKSQSPHSQIFYMKPLAFRSPLDASTFAAYLKKTSSHGAEKLGWDRVTNKMLSKLEKLHKDILS</sequence>
<reference evidence="1" key="1">
    <citation type="journal article" date="2021" name="J Fungi (Basel)">
        <title>Virulence traits and population genomics of the black yeast Aureobasidium melanogenum.</title>
        <authorList>
            <person name="Cernosa A."/>
            <person name="Sun X."/>
            <person name="Gostincar C."/>
            <person name="Fang C."/>
            <person name="Gunde-Cimerman N."/>
            <person name="Song Z."/>
        </authorList>
    </citation>
    <scope>NUCLEOTIDE SEQUENCE</scope>
    <source>
        <strain evidence="1">EXF-9298</strain>
    </source>
</reference>
<name>A0A9P8FNW5_AURME</name>
<protein>
    <submittedName>
        <fullName evidence="1">Uncharacterized protein</fullName>
    </submittedName>
</protein>
<proteinExistence type="predicted"/>
<organism evidence="1 2">
    <name type="scientific">Aureobasidium melanogenum</name>
    <name type="common">Aureobasidium pullulans var. melanogenum</name>
    <dbReference type="NCBI Taxonomy" id="46634"/>
    <lineage>
        <taxon>Eukaryota</taxon>
        <taxon>Fungi</taxon>
        <taxon>Dikarya</taxon>
        <taxon>Ascomycota</taxon>
        <taxon>Pezizomycotina</taxon>
        <taxon>Dothideomycetes</taxon>
        <taxon>Dothideomycetidae</taxon>
        <taxon>Dothideales</taxon>
        <taxon>Saccotheciaceae</taxon>
        <taxon>Aureobasidium</taxon>
    </lineage>
</organism>
<dbReference type="EMBL" id="JAHFXS010001550">
    <property type="protein sequence ID" value="KAG9976851.1"/>
    <property type="molecule type" value="Genomic_DNA"/>
</dbReference>
<evidence type="ECO:0000313" key="1">
    <source>
        <dbReference type="EMBL" id="KAG9976851.1"/>
    </source>
</evidence>
<evidence type="ECO:0000313" key="2">
    <source>
        <dbReference type="Proteomes" id="UP000729357"/>
    </source>
</evidence>
<keyword evidence="2" id="KW-1185">Reference proteome</keyword>
<reference evidence="1" key="2">
    <citation type="submission" date="2021-08" db="EMBL/GenBank/DDBJ databases">
        <authorList>
            <person name="Gostincar C."/>
            <person name="Sun X."/>
            <person name="Song Z."/>
            <person name="Gunde-Cimerman N."/>
        </authorList>
    </citation>
    <scope>NUCLEOTIDE SEQUENCE</scope>
    <source>
        <strain evidence="1">EXF-9298</strain>
    </source>
</reference>
<gene>
    <name evidence="1" type="ORF">KCU98_g10449</name>
</gene>
<dbReference type="Proteomes" id="UP000729357">
    <property type="component" value="Unassembled WGS sequence"/>
</dbReference>
<feature type="non-terminal residue" evidence="1">
    <location>
        <position position="163"/>
    </location>
</feature>
<accession>A0A9P8FNW5</accession>
<dbReference type="AlphaFoldDB" id="A0A9P8FNW5"/>
<comment type="caution">
    <text evidence="1">The sequence shown here is derived from an EMBL/GenBank/DDBJ whole genome shotgun (WGS) entry which is preliminary data.</text>
</comment>